<name>A0ABV5FR87_9FLAO</name>
<protein>
    <submittedName>
        <fullName evidence="2">Pectate lyase</fullName>
        <ecNumber evidence="2">4.2.2.2</ecNumber>
    </submittedName>
</protein>
<dbReference type="Gene3D" id="1.50.10.20">
    <property type="match status" value="1"/>
</dbReference>
<proteinExistence type="predicted"/>
<dbReference type="EMBL" id="JBHMEX010000054">
    <property type="protein sequence ID" value="MFB9065676.1"/>
    <property type="molecule type" value="Genomic_DNA"/>
</dbReference>
<dbReference type="EC" id="4.2.2.2" evidence="2"/>
<reference evidence="2 3" key="1">
    <citation type="submission" date="2024-09" db="EMBL/GenBank/DDBJ databases">
        <authorList>
            <person name="Sun Q."/>
            <person name="Mori K."/>
        </authorList>
    </citation>
    <scope>NUCLEOTIDE SEQUENCE [LARGE SCALE GENOMIC DNA]</scope>
    <source>
        <strain evidence="2 3">CECT 7908</strain>
    </source>
</reference>
<evidence type="ECO:0000256" key="1">
    <source>
        <dbReference type="SAM" id="SignalP"/>
    </source>
</evidence>
<dbReference type="RefSeq" id="WP_290263947.1">
    <property type="nucleotide sequence ID" value="NZ_JAUFQQ010000003.1"/>
</dbReference>
<comment type="caution">
    <text evidence="2">The sequence shown here is derived from an EMBL/GenBank/DDBJ whole genome shotgun (WGS) entry which is preliminary data.</text>
</comment>
<keyword evidence="2" id="KW-0456">Lyase</keyword>
<accession>A0ABV5FR87</accession>
<evidence type="ECO:0000313" key="2">
    <source>
        <dbReference type="EMBL" id="MFB9065676.1"/>
    </source>
</evidence>
<evidence type="ECO:0000313" key="3">
    <source>
        <dbReference type="Proteomes" id="UP001589589"/>
    </source>
</evidence>
<dbReference type="InterPro" id="IPR012669">
    <property type="entry name" value="Pectate_lyase"/>
</dbReference>
<dbReference type="GO" id="GO:0030570">
    <property type="term" value="F:pectate lyase activity"/>
    <property type="evidence" value="ECO:0007669"/>
    <property type="project" value="UniProtKB-EC"/>
</dbReference>
<gene>
    <name evidence="2" type="primary">pelA</name>
    <name evidence="2" type="ORF">ACFFUQ_16765</name>
</gene>
<feature type="signal peptide" evidence="1">
    <location>
        <begin position="1"/>
        <end position="23"/>
    </location>
</feature>
<dbReference type="NCBIfam" id="TIGR02474">
    <property type="entry name" value="pec_lyase"/>
    <property type="match status" value="1"/>
</dbReference>
<dbReference type="Pfam" id="PF09492">
    <property type="entry name" value="Pec_lyase"/>
    <property type="match status" value="1"/>
</dbReference>
<feature type="chain" id="PRO_5045572258" evidence="1">
    <location>
        <begin position="24"/>
        <end position="372"/>
    </location>
</feature>
<dbReference type="Proteomes" id="UP001589589">
    <property type="component" value="Unassembled WGS sequence"/>
</dbReference>
<keyword evidence="1" id="KW-0732">Signal</keyword>
<keyword evidence="3" id="KW-1185">Reference proteome</keyword>
<dbReference type="SUPFAM" id="SSF81853">
    <property type="entry name" value="Family 10 polysaccharide lyase"/>
    <property type="match status" value="1"/>
</dbReference>
<organism evidence="2 3">
    <name type="scientific">Flavobacterium branchiarum</name>
    <dbReference type="NCBI Taxonomy" id="1114870"/>
    <lineage>
        <taxon>Bacteria</taxon>
        <taxon>Pseudomonadati</taxon>
        <taxon>Bacteroidota</taxon>
        <taxon>Flavobacteriia</taxon>
        <taxon>Flavobacteriales</taxon>
        <taxon>Flavobacteriaceae</taxon>
        <taxon>Flavobacterium</taxon>
    </lineage>
</organism>
<sequence length="372" mass="42746">MKFIKSIILNLILLAGSSLMLHAQSNYKSWSDIIRKSDASWFATPEAQIIAENVLLYQRNIGGWPKNIEMQKPLSDTEKQSLIALKSDLHDITTDNGATYQEMLFLAKMYKQKPDERYNKAFLSGLDYLLEAQYDNGGWPQFYPLKKGYYTHITYNDDSMFHILTILKQIAETSDYYGIPIPKEYVTKAKVAFDKGITCIIKTQYKQNGVLTAWCAQHDENTLAPAKARAYELPSLSGKESAKITLLLMTIDNPSPEVITAVKSAYAWFEKTKITNLEEKRILNDAGKIIDKKMIVTQNAAPIWARFMELDSNEPFFCDRDGVKKKTLDEIGAERKNGYSWYSDEPKEVLKKYPSWEKKYAFEKSEKKKLKI</sequence>